<dbReference type="RefSeq" id="WP_190422391.1">
    <property type="nucleotide sequence ID" value="NZ_JAMPKK010000045.1"/>
</dbReference>
<organism evidence="2 3">
    <name type="scientific">Funiculus sociatus GB2-A5</name>
    <dbReference type="NCBI Taxonomy" id="2933946"/>
    <lineage>
        <taxon>Bacteria</taxon>
        <taxon>Bacillati</taxon>
        <taxon>Cyanobacteriota</taxon>
        <taxon>Cyanophyceae</taxon>
        <taxon>Coleofasciculales</taxon>
        <taxon>Coleofasciculaceae</taxon>
        <taxon>Funiculus</taxon>
    </lineage>
</organism>
<accession>A0ABV0JSW5</accession>
<feature type="region of interest" description="Disordered" evidence="1">
    <location>
        <begin position="17"/>
        <end position="73"/>
    </location>
</feature>
<gene>
    <name evidence="2" type="ORF">NDI37_18990</name>
</gene>
<comment type="caution">
    <text evidence="2">The sequence shown here is derived from an EMBL/GenBank/DDBJ whole genome shotgun (WGS) entry which is preliminary data.</text>
</comment>
<keyword evidence="3" id="KW-1185">Reference proteome</keyword>
<dbReference type="EMBL" id="JAMPKK010000045">
    <property type="protein sequence ID" value="MEP0866546.1"/>
    <property type="molecule type" value="Genomic_DNA"/>
</dbReference>
<evidence type="ECO:0000256" key="1">
    <source>
        <dbReference type="SAM" id="MobiDB-lite"/>
    </source>
</evidence>
<sequence>MLLLKVVAVVQLLSIKSAPSPSPNPSDNFQLDKGAADSLAQEERRVLQLPRCQNPPEFLPKPAKLNNQKQLTP</sequence>
<proteinExistence type="predicted"/>
<protein>
    <submittedName>
        <fullName evidence="2">Uncharacterized protein</fullName>
    </submittedName>
</protein>
<evidence type="ECO:0000313" key="2">
    <source>
        <dbReference type="EMBL" id="MEP0866546.1"/>
    </source>
</evidence>
<evidence type="ECO:0000313" key="3">
    <source>
        <dbReference type="Proteomes" id="UP001442494"/>
    </source>
</evidence>
<reference evidence="2 3" key="1">
    <citation type="submission" date="2022-04" db="EMBL/GenBank/DDBJ databases">
        <title>Positive selection, recombination, and allopatry shape intraspecific diversity of widespread and dominant cyanobacteria.</title>
        <authorList>
            <person name="Wei J."/>
            <person name="Shu W."/>
            <person name="Hu C."/>
        </authorList>
    </citation>
    <scope>NUCLEOTIDE SEQUENCE [LARGE SCALE GENOMIC DNA]</scope>
    <source>
        <strain evidence="2 3">GB2-A5</strain>
    </source>
</reference>
<dbReference type="Proteomes" id="UP001442494">
    <property type="component" value="Unassembled WGS sequence"/>
</dbReference>
<name>A0ABV0JSW5_9CYAN</name>